<organism evidence="1 2">
    <name type="scientific">Aspergillus novofumigatus (strain IBT 16806)</name>
    <dbReference type="NCBI Taxonomy" id="1392255"/>
    <lineage>
        <taxon>Eukaryota</taxon>
        <taxon>Fungi</taxon>
        <taxon>Dikarya</taxon>
        <taxon>Ascomycota</taxon>
        <taxon>Pezizomycotina</taxon>
        <taxon>Eurotiomycetes</taxon>
        <taxon>Eurotiomycetidae</taxon>
        <taxon>Eurotiales</taxon>
        <taxon>Aspergillaceae</taxon>
        <taxon>Aspergillus</taxon>
        <taxon>Aspergillus subgen. Fumigati</taxon>
    </lineage>
</organism>
<protein>
    <submittedName>
        <fullName evidence="1">Uncharacterized protein</fullName>
    </submittedName>
</protein>
<evidence type="ECO:0000313" key="1">
    <source>
        <dbReference type="EMBL" id="PKX94241.1"/>
    </source>
</evidence>
<proteinExistence type="predicted"/>
<sequence length="144" mass="16338">MDFVRLHGVPVPRILTITLLVPNTSSWRKLPGNELGELWYTMTKRQRLKMIFEIVKIEALLYTQGTKDQGNQARLSLKIVPEMGLPMMRNRRPQRAPEERRSLLPALELLSLVLFVVVLSLGLELACFGPDSGAFGLSVVWLLQ</sequence>
<dbReference type="VEuPathDB" id="FungiDB:P174DRAFT_441523"/>
<dbReference type="AlphaFoldDB" id="A0A2I1C9H3"/>
<dbReference type="RefSeq" id="XP_024682836.1">
    <property type="nucleotide sequence ID" value="XM_024827334.1"/>
</dbReference>
<comment type="caution">
    <text evidence="1">The sequence shown here is derived from an EMBL/GenBank/DDBJ whole genome shotgun (WGS) entry which is preliminary data.</text>
</comment>
<dbReference type="OrthoDB" id="10003767at2759"/>
<accession>A0A2I1C9H3</accession>
<evidence type="ECO:0000313" key="2">
    <source>
        <dbReference type="Proteomes" id="UP000234474"/>
    </source>
</evidence>
<dbReference type="EMBL" id="MSZS01000004">
    <property type="protein sequence ID" value="PKX94241.1"/>
    <property type="molecule type" value="Genomic_DNA"/>
</dbReference>
<dbReference type="GeneID" id="36534659"/>
<dbReference type="Proteomes" id="UP000234474">
    <property type="component" value="Unassembled WGS sequence"/>
</dbReference>
<reference evidence="2" key="1">
    <citation type="journal article" date="2018" name="Proc. Natl. Acad. Sci. U.S.A.">
        <title>Linking secondary metabolites to gene clusters through genome sequencing of six diverse Aspergillus species.</title>
        <authorList>
            <person name="Kaerboelling I."/>
            <person name="Vesth T.C."/>
            <person name="Frisvad J.C."/>
            <person name="Nybo J.L."/>
            <person name="Theobald S."/>
            <person name="Kuo A."/>
            <person name="Bowyer P."/>
            <person name="Matsuda Y."/>
            <person name="Mondo S."/>
            <person name="Lyhne E.K."/>
            <person name="Kogle M.E."/>
            <person name="Clum A."/>
            <person name="Lipzen A."/>
            <person name="Salamov A."/>
            <person name="Ngan C.Y."/>
            <person name="Daum C."/>
            <person name="Chiniquy J."/>
            <person name="Barry K."/>
            <person name="LaButti K."/>
            <person name="Haridas S."/>
            <person name="Simmons B.A."/>
            <person name="Magnuson J.K."/>
            <person name="Mortensen U.H."/>
            <person name="Larsen T.O."/>
            <person name="Grigoriev I.V."/>
            <person name="Baker S.E."/>
            <person name="Andersen M.R."/>
        </authorList>
    </citation>
    <scope>NUCLEOTIDE SEQUENCE [LARGE SCALE GENOMIC DNA]</scope>
    <source>
        <strain evidence="2">IBT 16806</strain>
    </source>
</reference>
<keyword evidence="2" id="KW-1185">Reference proteome</keyword>
<name>A0A2I1C9H3_ASPN1</name>
<gene>
    <name evidence="1" type="ORF">P174DRAFT_441523</name>
</gene>